<protein>
    <submittedName>
        <fullName evidence="12">Apolipoprotein N-acyltransferase</fullName>
    </submittedName>
</protein>
<feature type="transmembrane region" description="Helical" evidence="10">
    <location>
        <begin position="37"/>
        <end position="53"/>
    </location>
</feature>
<accession>A0A1P8KJZ4</accession>
<dbReference type="InterPro" id="IPR003010">
    <property type="entry name" value="C-N_Hydrolase"/>
</dbReference>
<dbReference type="GO" id="GO:0042158">
    <property type="term" value="P:lipoprotein biosynthetic process"/>
    <property type="evidence" value="ECO:0007669"/>
    <property type="project" value="InterPro"/>
</dbReference>
<dbReference type="GO" id="GO:0005886">
    <property type="term" value="C:plasma membrane"/>
    <property type="evidence" value="ECO:0007669"/>
    <property type="project" value="UniProtKB-SubCell"/>
</dbReference>
<dbReference type="Proteomes" id="UP000186074">
    <property type="component" value="Chromosome"/>
</dbReference>
<keyword evidence="5 12" id="KW-0808">Transferase</keyword>
<keyword evidence="7 10" id="KW-1133">Transmembrane helix</keyword>
<dbReference type="InterPro" id="IPR036526">
    <property type="entry name" value="C-N_Hydrolase_sf"/>
</dbReference>
<reference evidence="12 13" key="1">
    <citation type="submission" date="2017-01" db="EMBL/GenBank/DDBJ databases">
        <title>Genome sequencing of Arcobacter sp. LPB0137.</title>
        <authorList>
            <person name="Lee G.-W."/>
            <person name="Yi H."/>
        </authorList>
    </citation>
    <scope>NUCLEOTIDE SEQUENCE [LARGE SCALE GENOMIC DNA]</scope>
    <source>
        <strain evidence="12 13">LPB0137</strain>
    </source>
</reference>
<evidence type="ECO:0000256" key="8">
    <source>
        <dbReference type="ARBA" id="ARBA00023136"/>
    </source>
</evidence>
<feature type="domain" description="CN hydrolase" evidence="11">
    <location>
        <begin position="197"/>
        <end position="410"/>
    </location>
</feature>
<dbReference type="GO" id="GO:0016410">
    <property type="term" value="F:N-acyltransferase activity"/>
    <property type="evidence" value="ECO:0007669"/>
    <property type="project" value="InterPro"/>
</dbReference>
<evidence type="ECO:0000256" key="7">
    <source>
        <dbReference type="ARBA" id="ARBA00022989"/>
    </source>
</evidence>
<evidence type="ECO:0000256" key="3">
    <source>
        <dbReference type="ARBA" id="ARBA00022475"/>
    </source>
</evidence>
<evidence type="ECO:0000256" key="9">
    <source>
        <dbReference type="ARBA" id="ARBA00023315"/>
    </source>
</evidence>
<dbReference type="STRING" id="1850254.LPB137_02835"/>
<evidence type="ECO:0000256" key="6">
    <source>
        <dbReference type="ARBA" id="ARBA00022692"/>
    </source>
</evidence>
<comment type="similarity">
    <text evidence="2">Belongs to the CN hydrolase family. Apolipoprotein N-acyltransferase subfamily.</text>
</comment>
<keyword evidence="8 10" id="KW-0472">Membrane</keyword>
<evidence type="ECO:0000256" key="1">
    <source>
        <dbReference type="ARBA" id="ARBA00004651"/>
    </source>
</evidence>
<dbReference type="InterPro" id="IPR059110">
    <property type="entry name" value="Lnt_campylobact"/>
</dbReference>
<evidence type="ECO:0000313" key="12">
    <source>
        <dbReference type="EMBL" id="APW64855.1"/>
    </source>
</evidence>
<keyword evidence="6 10" id="KW-0812">Transmembrane</keyword>
<keyword evidence="12" id="KW-0449">Lipoprotein</keyword>
<dbReference type="RefSeq" id="WP_076084124.1">
    <property type="nucleotide sequence ID" value="NZ_CP019070.1"/>
</dbReference>
<dbReference type="NCBIfam" id="TIGR00546">
    <property type="entry name" value="lnt"/>
    <property type="match status" value="1"/>
</dbReference>
<proteinExistence type="inferred from homology"/>
<dbReference type="InterPro" id="IPR004563">
    <property type="entry name" value="Apolipo_AcylTrfase"/>
</dbReference>
<organism evidence="12 13">
    <name type="scientific">Poseidonibacter parvus</name>
    <dbReference type="NCBI Taxonomy" id="1850254"/>
    <lineage>
        <taxon>Bacteria</taxon>
        <taxon>Pseudomonadati</taxon>
        <taxon>Campylobacterota</taxon>
        <taxon>Epsilonproteobacteria</taxon>
        <taxon>Campylobacterales</taxon>
        <taxon>Arcobacteraceae</taxon>
        <taxon>Poseidonibacter</taxon>
    </lineage>
</organism>
<name>A0A1P8KJZ4_9BACT</name>
<dbReference type="KEGG" id="alp:LPB137_02835"/>
<feature type="transmembrane region" description="Helical" evidence="10">
    <location>
        <begin position="12"/>
        <end position="31"/>
    </location>
</feature>
<keyword evidence="13" id="KW-1185">Reference proteome</keyword>
<keyword evidence="9 12" id="KW-0012">Acyltransferase</keyword>
<dbReference type="PANTHER" id="PTHR38686">
    <property type="entry name" value="APOLIPOPROTEIN N-ACYLTRANSFERASE"/>
    <property type="match status" value="1"/>
</dbReference>
<evidence type="ECO:0000259" key="11">
    <source>
        <dbReference type="PROSITE" id="PS50263"/>
    </source>
</evidence>
<dbReference type="InterPro" id="IPR059109">
    <property type="entry name" value="Lnt_membrane_dom"/>
</dbReference>
<feature type="transmembrane region" description="Helical" evidence="10">
    <location>
        <begin position="116"/>
        <end position="133"/>
    </location>
</feature>
<dbReference type="PROSITE" id="PS50263">
    <property type="entry name" value="CN_HYDROLASE"/>
    <property type="match status" value="1"/>
</dbReference>
<dbReference type="AlphaFoldDB" id="A0A1P8KJZ4"/>
<evidence type="ECO:0000313" key="13">
    <source>
        <dbReference type="Proteomes" id="UP000186074"/>
    </source>
</evidence>
<dbReference type="Gene3D" id="3.60.110.10">
    <property type="entry name" value="Carbon-nitrogen hydrolase"/>
    <property type="match status" value="1"/>
</dbReference>
<dbReference type="OrthoDB" id="9804277at2"/>
<comment type="subcellular location">
    <subcellularLocation>
        <location evidence="1">Cell membrane</location>
        <topology evidence="1">Multi-pass membrane protein</topology>
    </subcellularLocation>
</comment>
<keyword evidence="3" id="KW-1003">Cell membrane</keyword>
<dbReference type="SUPFAM" id="SSF56317">
    <property type="entry name" value="Carbon-nitrogen hydrolase"/>
    <property type="match status" value="1"/>
</dbReference>
<feature type="transmembrane region" description="Helical" evidence="10">
    <location>
        <begin position="60"/>
        <end position="79"/>
    </location>
</feature>
<sequence length="410" mass="47749">MFLVKRANFNKKFIIKGLITGILLSAFIYLSYFNIEYRFINTVLGLLGLYFLLTIPRPSVFFAGFTTGVLWCYWMTVSLEYYDLVYLTPILLILIGLVYGLIFLIFAIFDKTSIRLILIFTFTFIAPFGFNWMKFELIFIDSYLGTSKEDFALILLSLFLMIKLHRMKILSILPLLFAINIQNGLYIDNPNAKIAMPQMNIKQNLKWEKDYRNTIFEKNLFEINKAIENKKDLVILPETAYPTLLNKDEVLLKQLKDKSYKIDIITGSLFLEDNQYYNATYHISNGIVKIAKKVVLVPFGEEIPFPKFLVNIINDIFYNGAQDYAKASEATDFEIKGQKFRNAICYEATTDKIFENLNDVKYMIATSNNAWFTPSIEPTLQKLLLKYYSKKYDITIFHVVNGSENFIFRP</sequence>
<evidence type="ECO:0000256" key="5">
    <source>
        <dbReference type="ARBA" id="ARBA00022679"/>
    </source>
</evidence>
<dbReference type="Pfam" id="PF26365">
    <property type="entry name" value="ApoNAT_membrane"/>
    <property type="match status" value="1"/>
</dbReference>
<evidence type="ECO:0000256" key="10">
    <source>
        <dbReference type="SAM" id="Phobius"/>
    </source>
</evidence>
<dbReference type="NCBIfam" id="NF008934">
    <property type="entry name" value="PRK12291.1"/>
    <property type="match status" value="1"/>
</dbReference>
<feature type="transmembrane region" description="Helical" evidence="10">
    <location>
        <begin position="85"/>
        <end position="109"/>
    </location>
</feature>
<evidence type="ECO:0000256" key="2">
    <source>
        <dbReference type="ARBA" id="ARBA00010065"/>
    </source>
</evidence>
<dbReference type="EMBL" id="CP019070">
    <property type="protein sequence ID" value="APW64855.1"/>
    <property type="molecule type" value="Genomic_DNA"/>
</dbReference>
<gene>
    <name evidence="12" type="ORF">LPB137_02835</name>
</gene>
<keyword evidence="4" id="KW-0997">Cell inner membrane</keyword>
<evidence type="ECO:0000256" key="4">
    <source>
        <dbReference type="ARBA" id="ARBA00022519"/>
    </source>
</evidence>
<dbReference type="PANTHER" id="PTHR38686:SF1">
    <property type="entry name" value="APOLIPOPROTEIN N-ACYLTRANSFERASE"/>
    <property type="match status" value="1"/>
</dbReference>